<accession>B8B0B3</accession>
<dbReference type="InterPro" id="IPR009057">
    <property type="entry name" value="Homeodomain-like_sf"/>
</dbReference>
<dbReference type="Pfam" id="PF00249">
    <property type="entry name" value="Myb_DNA-binding"/>
    <property type="match status" value="1"/>
</dbReference>
<sequence>MCFRRHSVVRAAEREVLRRPAHQAPAGVDARGGRRPGAPRRGERLPPLAPRGGADAAQALASAVPRQVEDHLARDVFHRPFTAADDDELTRLVLRPGGGGDRWKDISRAVHGRSSRSVKRRWMEIGTSDELLRKLWHPRSSMLSPATVVDAVL</sequence>
<protein>
    <recommendedName>
        <fullName evidence="2">Myb-like domain-containing protein</fullName>
    </recommendedName>
</protein>
<organism evidence="3 4">
    <name type="scientific">Oryza sativa subsp. indica</name>
    <name type="common">Rice</name>
    <dbReference type="NCBI Taxonomy" id="39946"/>
    <lineage>
        <taxon>Eukaryota</taxon>
        <taxon>Viridiplantae</taxon>
        <taxon>Streptophyta</taxon>
        <taxon>Embryophyta</taxon>
        <taxon>Tracheophyta</taxon>
        <taxon>Spermatophyta</taxon>
        <taxon>Magnoliopsida</taxon>
        <taxon>Liliopsida</taxon>
        <taxon>Poales</taxon>
        <taxon>Poaceae</taxon>
        <taxon>BOP clade</taxon>
        <taxon>Oryzoideae</taxon>
        <taxon>Oryzeae</taxon>
        <taxon>Oryzinae</taxon>
        <taxon>Oryza</taxon>
        <taxon>Oryza sativa</taxon>
    </lineage>
</organism>
<evidence type="ECO:0000313" key="4">
    <source>
        <dbReference type="Proteomes" id="UP000007015"/>
    </source>
</evidence>
<gene>
    <name evidence="3" type="ORF">OsI_22428</name>
</gene>
<dbReference type="HOGENOM" id="CLU_1716259_0_0_1"/>
<dbReference type="Gene3D" id="1.10.10.60">
    <property type="entry name" value="Homeodomain-like"/>
    <property type="match status" value="1"/>
</dbReference>
<dbReference type="Gramene" id="BGIOSGA022652-TA">
    <property type="protein sequence ID" value="BGIOSGA022652-PA"/>
    <property type="gene ID" value="BGIOSGA022652"/>
</dbReference>
<dbReference type="EMBL" id="CM000131">
    <property type="protein sequence ID" value="EEC80346.1"/>
    <property type="molecule type" value="Genomic_DNA"/>
</dbReference>
<dbReference type="InterPro" id="IPR001005">
    <property type="entry name" value="SANT/Myb"/>
</dbReference>
<evidence type="ECO:0000256" key="1">
    <source>
        <dbReference type="SAM" id="MobiDB-lite"/>
    </source>
</evidence>
<name>B8B0B3_ORYSI</name>
<dbReference type="STRING" id="39946.B8B0B3"/>
<evidence type="ECO:0000259" key="2">
    <source>
        <dbReference type="PROSITE" id="PS50090"/>
    </source>
</evidence>
<dbReference type="CDD" id="cd00167">
    <property type="entry name" value="SANT"/>
    <property type="match status" value="1"/>
</dbReference>
<dbReference type="AlphaFoldDB" id="B8B0B3"/>
<dbReference type="PROSITE" id="PS50090">
    <property type="entry name" value="MYB_LIKE"/>
    <property type="match status" value="1"/>
</dbReference>
<dbReference type="SMART" id="SM00717">
    <property type="entry name" value="SANT"/>
    <property type="match status" value="1"/>
</dbReference>
<feature type="domain" description="Myb-like" evidence="2">
    <location>
        <begin position="80"/>
        <end position="126"/>
    </location>
</feature>
<keyword evidence="4" id="KW-1185">Reference proteome</keyword>
<proteinExistence type="predicted"/>
<reference evidence="3 4" key="1">
    <citation type="journal article" date="2005" name="PLoS Biol.">
        <title>The genomes of Oryza sativa: a history of duplications.</title>
        <authorList>
            <person name="Yu J."/>
            <person name="Wang J."/>
            <person name="Lin W."/>
            <person name="Li S."/>
            <person name="Li H."/>
            <person name="Zhou J."/>
            <person name="Ni P."/>
            <person name="Dong W."/>
            <person name="Hu S."/>
            <person name="Zeng C."/>
            <person name="Zhang J."/>
            <person name="Zhang Y."/>
            <person name="Li R."/>
            <person name="Xu Z."/>
            <person name="Li S."/>
            <person name="Li X."/>
            <person name="Zheng H."/>
            <person name="Cong L."/>
            <person name="Lin L."/>
            <person name="Yin J."/>
            <person name="Geng J."/>
            <person name="Li G."/>
            <person name="Shi J."/>
            <person name="Liu J."/>
            <person name="Lv H."/>
            <person name="Li J."/>
            <person name="Wang J."/>
            <person name="Deng Y."/>
            <person name="Ran L."/>
            <person name="Shi X."/>
            <person name="Wang X."/>
            <person name="Wu Q."/>
            <person name="Li C."/>
            <person name="Ren X."/>
            <person name="Wang J."/>
            <person name="Wang X."/>
            <person name="Li D."/>
            <person name="Liu D."/>
            <person name="Zhang X."/>
            <person name="Ji Z."/>
            <person name="Zhao W."/>
            <person name="Sun Y."/>
            <person name="Zhang Z."/>
            <person name="Bao J."/>
            <person name="Han Y."/>
            <person name="Dong L."/>
            <person name="Ji J."/>
            <person name="Chen P."/>
            <person name="Wu S."/>
            <person name="Liu J."/>
            <person name="Xiao Y."/>
            <person name="Bu D."/>
            <person name="Tan J."/>
            <person name="Yang L."/>
            <person name="Ye C."/>
            <person name="Zhang J."/>
            <person name="Xu J."/>
            <person name="Zhou Y."/>
            <person name="Yu Y."/>
            <person name="Zhang B."/>
            <person name="Zhuang S."/>
            <person name="Wei H."/>
            <person name="Liu B."/>
            <person name="Lei M."/>
            <person name="Yu H."/>
            <person name="Li Y."/>
            <person name="Xu H."/>
            <person name="Wei S."/>
            <person name="He X."/>
            <person name="Fang L."/>
            <person name="Zhang Z."/>
            <person name="Zhang Y."/>
            <person name="Huang X."/>
            <person name="Su Z."/>
            <person name="Tong W."/>
            <person name="Li J."/>
            <person name="Tong Z."/>
            <person name="Li S."/>
            <person name="Ye J."/>
            <person name="Wang L."/>
            <person name="Fang L."/>
            <person name="Lei T."/>
            <person name="Chen C."/>
            <person name="Chen H."/>
            <person name="Xu Z."/>
            <person name="Li H."/>
            <person name="Huang H."/>
            <person name="Zhang F."/>
            <person name="Xu H."/>
            <person name="Li N."/>
            <person name="Zhao C."/>
            <person name="Li S."/>
            <person name="Dong L."/>
            <person name="Huang Y."/>
            <person name="Li L."/>
            <person name="Xi Y."/>
            <person name="Qi Q."/>
            <person name="Li W."/>
            <person name="Zhang B."/>
            <person name="Hu W."/>
            <person name="Zhang Y."/>
            <person name="Tian X."/>
            <person name="Jiao Y."/>
            <person name="Liang X."/>
            <person name="Jin J."/>
            <person name="Gao L."/>
            <person name="Zheng W."/>
            <person name="Hao B."/>
            <person name="Liu S."/>
            <person name="Wang W."/>
            <person name="Yuan L."/>
            <person name="Cao M."/>
            <person name="McDermott J."/>
            <person name="Samudrala R."/>
            <person name="Wang J."/>
            <person name="Wong G.K."/>
            <person name="Yang H."/>
        </authorList>
    </citation>
    <scope>NUCLEOTIDE SEQUENCE [LARGE SCALE GENOMIC DNA]</scope>
    <source>
        <strain evidence="4">cv. 93-11</strain>
    </source>
</reference>
<dbReference type="SUPFAM" id="SSF46689">
    <property type="entry name" value="Homeodomain-like"/>
    <property type="match status" value="1"/>
</dbReference>
<feature type="region of interest" description="Disordered" evidence="1">
    <location>
        <begin position="17"/>
        <end position="54"/>
    </location>
</feature>
<dbReference type="Proteomes" id="UP000007015">
    <property type="component" value="Chromosome 6"/>
</dbReference>
<evidence type="ECO:0000313" key="3">
    <source>
        <dbReference type="EMBL" id="EEC80346.1"/>
    </source>
</evidence>